<accession>A0A8T1BAW4</accession>
<reference evidence="3" key="1">
    <citation type="submission" date="2018-10" db="EMBL/GenBank/DDBJ databases">
        <title>Effector identification in a new, highly contiguous assembly of the strawberry crown rot pathogen Phytophthora cactorum.</title>
        <authorList>
            <person name="Armitage A.D."/>
            <person name="Nellist C.F."/>
            <person name="Bates H."/>
            <person name="Vickerstaff R.J."/>
            <person name="Harrison R.J."/>
        </authorList>
    </citation>
    <scope>NUCLEOTIDE SEQUENCE</scope>
    <source>
        <strain evidence="2">15-7</strain>
        <strain evidence="3">4032</strain>
        <strain evidence="4">4040</strain>
        <strain evidence="5">P421</strain>
    </source>
</reference>
<feature type="region of interest" description="Disordered" evidence="1">
    <location>
        <begin position="1"/>
        <end position="36"/>
    </location>
</feature>
<dbReference type="AlphaFoldDB" id="A0A8T1BAW4"/>
<evidence type="ECO:0000313" key="2">
    <source>
        <dbReference type="EMBL" id="KAG2848024.1"/>
    </source>
</evidence>
<gene>
    <name evidence="2" type="ORF">PC113_g17663</name>
    <name evidence="3" type="ORF">PC115_g17133</name>
    <name evidence="4" type="ORF">PC117_g18802</name>
    <name evidence="5" type="ORF">PC129_g15850</name>
</gene>
<evidence type="ECO:0000313" key="6">
    <source>
        <dbReference type="Proteomes" id="UP000774804"/>
    </source>
</evidence>
<comment type="caution">
    <text evidence="3">The sequence shown here is derived from an EMBL/GenBank/DDBJ whole genome shotgun (WGS) entry which is preliminary data.</text>
</comment>
<name>A0A8T1BAW4_9STRA</name>
<organism evidence="3 6">
    <name type="scientific">Phytophthora cactorum</name>
    <dbReference type="NCBI Taxonomy" id="29920"/>
    <lineage>
        <taxon>Eukaryota</taxon>
        <taxon>Sar</taxon>
        <taxon>Stramenopiles</taxon>
        <taxon>Oomycota</taxon>
        <taxon>Peronosporomycetes</taxon>
        <taxon>Peronosporales</taxon>
        <taxon>Peronosporaceae</taxon>
        <taxon>Phytophthora</taxon>
    </lineage>
</organism>
<evidence type="ECO:0000256" key="1">
    <source>
        <dbReference type="SAM" id="MobiDB-lite"/>
    </source>
</evidence>
<dbReference type="EMBL" id="RCMI01000792">
    <property type="protein sequence ID" value="KAG2897563.1"/>
    <property type="molecule type" value="Genomic_DNA"/>
</dbReference>
<protein>
    <submittedName>
        <fullName evidence="3">Uncharacterized protein</fullName>
    </submittedName>
</protein>
<dbReference type="EMBL" id="RCMV01000757">
    <property type="protein sequence ID" value="KAG3213207.1"/>
    <property type="molecule type" value="Genomic_DNA"/>
</dbReference>
<dbReference type="Proteomes" id="UP000760860">
    <property type="component" value="Unassembled WGS sequence"/>
</dbReference>
<dbReference type="Proteomes" id="UP000736787">
    <property type="component" value="Unassembled WGS sequence"/>
</dbReference>
<evidence type="ECO:0000313" key="5">
    <source>
        <dbReference type="EMBL" id="KAG3213207.1"/>
    </source>
</evidence>
<proteinExistence type="predicted"/>
<evidence type="ECO:0000313" key="3">
    <source>
        <dbReference type="EMBL" id="KAG2897563.1"/>
    </source>
</evidence>
<sequence length="61" mass="6115">MSSPASLSPAVQASRASHGLNPSGPTGVESTTPGVPSATWVALGLDMRDKNIVVIGDGQKI</sequence>
<dbReference type="EMBL" id="RCMK01000777">
    <property type="protein sequence ID" value="KAG2912762.1"/>
    <property type="molecule type" value="Genomic_DNA"/>
</dbReference>
<dbReference type="Proteomes" id="UP000735874">
    <property type="component" value="Unassembled WGS sequence"/>
</dbReference>
<evidence type="ECO:0000313" key="4">
    <source>
        <dbReference type="EMBL" id="KAG2912762.1"/>
    </source>
</evidence>
<feature type="compositionally biased region" description="Polar residues" evidence="1">
    <location>
        <begin position="1"/>
        <end position="15"/>
    </location>
</feature>
<dbReference type="EMBL" id="RCMG01000776">
    <property type="protein sequence ID" value="KAG2848024.1"/>
    <property type="molecule type" value="Genomic_DNA"/>
</dbReference>
<dbReference type="Proteomes" id="UP000774804">
    <property type="component" value="Unassembled WGS sequence"/>
</dbReference>